<dbReference type="CDD" id="cd03819">
    <property type="entry name" value="GT4_WavL-like"/>
    <property type="match status" value="1"/>
</dbReference>
<dbReference type="InterPro" id="IPR001296">
    <property type="entry name" value="Glyco_trans_1"/>
</dbReference>
<evidence type="ECO:0000259" key="1">
    <source>
        <dbReference type="Pfam" id="PF00534"/>
    </source>
</evidence>
<keyword evidence="3" id="KW-0808">Transferase</keyword>
<sequence length="382" mass="41767">MASGSLTIVQMLPELEAGGVERGTLETGAYLVSQGHRSIVISGGGRLVPQLVEAGTEHVEMRVGDKNPSLLKYLAPVRSLLLKEKVDVLHLRSRVPAWVGYLAAKSIPKARRPAVITTFHGFYSVHFFSGIMARGERVIAISNFIADHIKENYGTDPSKIRVIHRGFDPDYFNPEAVSRDRADALKKSWGLDKTNAPVILLPARITGWKGHKLFIEALSLVKDQDFVAVCVGDVEDNPVYSQTLFDEVKERGLEGKVLFPGHCSDMPAALMNADIAVSASLEPEAFGRVAVEAQAMGLPVIATAHGGSLETVLPGETGWLVSHESPEQMAQAVKDALANSELRREMGARAKSWVWDNFTATKMCSRTLEVYRELLEEKGRGL</sequence>
<dbReference type="Pfam" id="PF00534">
    <property type="entry name" value="Glycos_transf_1"/>
    <property type="match status" value="1"/>
</dbReference>
<dbReference type="CAZy" id="GT4">
    <property type="family name" value="Glycosyltransferase Family 4"/>
</dbReference>
<dbReference type="GO" id="GO:0016757">
    <property type="term" value="F:glycosyltransferase activity"/>
    <property type="evidence" value="ECO:0007669"/>
    <property type="project" value="InterPro"/>
</dbReference>
<dbReference type="InterPro" id="IPR028098">
    <property type="entry name" value="Glyco_trans_4-like_N"/>
</dbReference>
<dbReference type="EMBL" id="CP001322">
    <property type="protein sequence ID" value="ACL02065.1"/>
    <property type="molecule type" value="Genomic_DNA"/>
</dbReference>
<proteinExistence type="predicted"/>
<dbReference type="PANTHER" id="PTHR12526">
    <property type="entry name" value="GLYCOSYLTRANSFERASE"/>
    <property type="match status" value="1"/>
</dbReference>
<gene>
    <name evidence="3" type="ordered locus">Dalk_0356</name>
</gene>
<dbReference type="KEGG" id="dal:Dalk_0356"/>
<keyword evidence="4" id="KW-1185">Reference proteome</keyword>
<name>B8F933_DESAL</name>
<evidence type="ECO:0000313" key="4">
    <source>
        <dbReference type="Proteomes" id="UP000000739"/>
    </source>
</evidence>
<evidence type="ECO:0000259" key="2">
    <source>
        <dbReference type="Pfam" id="PF13439"/>
    </source>
</evidence>
<feature type="domain" description="Glycosyltransferase subfamily 4-like N-terminal" evidence="2">
    <location>
        <begin position="18"/>
        <end position="170"/>
    </location>
</feature>
<organism evidence="3 4">
    <name type="scientific">Desulfatibacillum aliphaticivorans</name>
    <dbReference type="NCBI Taxonomy" id="218208"/>
    <lineage>
        <taxon>Bacteria</taxon>
        <taxon>Pseudomonadati</taxon>
        <taxon>Thermodesulfobacteriota</taxon>
        <taxon>Desulfobacteria</taxon>
        <taxon>Desulfobacterales</taxon>
        <taxon>Desulfatibacillaceae</taxon>
        <taxon>Desulfatibacillum</taxon>
    </lineage>
</organism>
<dbReference type="HOGENOM" id="CLU_009583_0_3_7"/>
<evidence type="ECO:0000313" key="3">
    <source>
        <dbReference type="EMBL" id="ACL02065.1"/>
    </source>
</evidence>
<dbReference type="Pfam" id="PF13439">
    <property type="entry name" value="Glyco_transf_4"/>
    <property type="match status" value="1"/>
</dbReference>
<dbReference type="AlphaFoldDB" id="B8F933"/>
<dbReference type="eggNOG" id="COG0438">
    <property type="taxonomic scope" value="Bacteria"/>
</dbReference>
<dbReference type="Proteomes" id="UP000000739">
    <property type="component" value="Chromosome"/>
</dbReference>
<dbReference type="Gene3D" id="3.40.50.2000">
    <property type="entry name" value="Glycogen Phosphorylase B"/>
    <property type="match status" value="2"/>
</dbReference>
<dbReference type="RefSeq" id="WP_012609505.1">
    <property type="nucleotide sequence ID" value="NC_011768.1"/>
</dbReference>
<dbReference type="SUPFAM" id="SSF53756">
    <property type="entry name" value="UDP-Glycosyltransferase/glycogen phosphorylase"/>
    <property type="match status" value="1"/>
</dbReference>
<feature type="domain" description="Glycosyl transferase family 1" evidence="1">
    <location>
        <begin position="193"/>
        <end position="353"/>
    </location>
</feature>
<reference evidence="3 4" key="1">
    <citation type="journal article" date="2012" name="Environ. Microbiol.">
        <title>The genome sequence of Desulfatibacillum alkenivorans AK-01: a blueprint for anaerobic alkane oxidation.</title>
        <authorList>
            <person name="Callaghan A.V."/>
            <person name="Morris B.E."/>
            <person name="Pereira I.A."/>
            <person name="McInerney M.J."/>
            <person name="Austin R.N."/>
            <person name="Groves J.T."/>
            <person name="Kukor J.J."/>
            <person name="Suflita J.M."/>
            <person name="Young L.Y."/>
            <person name="Zylstra G.J."/>
            <person name="Wawrik B."/>
        </authorList>
    </citation>
    <scope>NUCLEOTIDE SEQUENCE [LARGE SCALE GENOMIC DNA]</scope>
    <source>
        <strain evidence="3 4">AK-01</strain>
    </source>
</reference>
<accession>B8F933</accession>
<protein>
    <submittedName>
        <fullName evidence="3">Glycosyl transferase group 1</fullName>
    </submittedName>
</protein>